<evidence type="ECO:0000313" key="2">
    <source>
        <dbReference type="Proteomes" id="UP000856143"/>
    </source>
</evidence>
<comment type="caution">
    <text evidence="1">The sequence shown here is derived from an EMBL/GenBank/DDBJ whole genome shotgun (WGS) entry which is preliminary data.</text>
</comment>
<sequence length="164" mass="18930">MDFKAEFKNIWSEYEVQYLADNYFNVDASDIAAHLGRTVISVKAKAKRLGLNHYSHLSLYEEHVIRSNLGRLSAASIAKLINCHQTTVSRYCRKHHLSTKVYGDCNPLTVHSDADVNLIVQLYDEGIIPTEIARKFEIPLPTIQKYIYKPFYRRVAADYYAMQI</sequence>
<reference evidence="1" key="2">
    <citation type="submission" date="2020-11" db="EMBL/GenBank/DDBJ databases">
        <authorList>
            <consortium name="NCBI Pathogen Detection Project"/>
        </authorList>
    </citation>
    <scope>NUCLEOTIDE SEQUENCE</scope>
    <source>
        <strain evidence="1">R404</strain>
    </source>
</reference>
<gene>
    <name evidence="1" type="ORF">I8Y21_006261</name>
</gene>
<dbReference type="Proteomes" id="UP000856143">
    <property type="component" value="Unassembled WGS sequence"/>
</dbReference>
<dbReference type="AlphaFoldDB" id="A0AAN5RHB7"/>
<reference evidence="1" key="1">
    <citation type="journal article" date="2018" name="Genome Biol.">
        <title>SKESA: strategic k-mer extension for scrupulous assemblies.</title>
        <authorList>
            <person name="Souvorov A."/>
            <person name="Agarwala R."/>
            <person name="Lipman D.J."/>
        </authorList>
    </citation>
    <scope>NUCLEOTIDE SEQUENCE</scope>
    <source>
        <strain evidence="1">R404</strain>
    </source>
</reference>
<organism evidence="1 2">
    <name type="scientific">Klebsiella oxytoca</name>
    <dbReference type="NCBI Taxonomy" id="571"/>
    <lineage>
        <taxon>Bacteria</taxon>
        <taxon>Pseudomonadati</taxon>
        <taxon>Pseudomonadota</taxon>
        <taxon>Gammaproteobacteria</taxon>
        <taxon>Enterobacterales</taxon>
        <taxon>Enterobacteriaceae</taxon>
        <taxon>Klebsiella/Raoultella group</taxon>
        <taxon>Klebsiella</taxon>
    </lineage>
</organism>
<protein>
    <submittedName>
        <fullName evidence="1">Helix-turn-helix domain-containing protein</fullName>
    </submittedName>
</protein>
<proteinExistence type="predicted"/>
<evidence type="ECO:0000313" key="1">
    <source>
        <dbReference type="EMBL" id="HAT1685399.1"/>
    </source>
</evidence>
<accession>A0AAN5RHB7</accession>
<dbReference type="EMBL" id="DACSEO010000196">
    <property type="protein sequence ID" value="HAT1685399.1"/>
    <property type="molecule type" value="Genomic_DNA"/>
</dbReference>
<name>A0AAN5RHB7_KLEOX</name>